<dbReference type="PIRSF" id="PIRSF017082">
    <property type="entry name" value="YflP"/>
    <property type="match status" value="1"/>
</dbReference>
<dbReference type="Gene3D" id="3.40.190.150">
    <property type="entry name" value="Bordetella uptake gene, domain 1"/>
    <property type="match status" value="1"/>
</dbReference>
<dbReference type="Proteomes" id="UP000677537">
    <property type="component" value="Unassembled WGS sequence"/>
</dbReference>
<dbReference type="Pfam" id="PF03401">
    <property type="entry name" value="TctC"/>
    <property type="match status" value="1"/>
</dbReference>
<sequence length="331" mass="34701">MTWIGQGRPRPGRRALLLAAPAIALSPRGLRAAELPGGTIRLVVGFAAGGGIDAFARIAARAASERTGNTFVVDNRPGGSAALAALHVARSAPDGRTLFVADSGSMTITTDIMQRPPLDPRRELAPVMLAVHAPQVLVTRPGTAASLPDLLARARREPGRLTYASAGAGNATHLAIADLTRRTDTELTHVPYRGGGQMTTSVIQGETDLCLLSLTTALPHLRAGSLVALAVASDVPLAELPEVPTIASVVPNAAARAFWYGFNVPAETPAPLIEALHAALKAALEAPETRASLRPLGIQVVASSPQDYRRFLLEETERRSEMARFAGVVPE</sequence>
<comment type="similarity">
    <text evidence="1">Belongs to the UPF0065 (bug) family.</text>
</comment>
<comment type="caution">
    <text evidence="2">The sequence shown here is derived from an EMBL/GenBank/DDBJ whole genome shotgun (WGS) entry which is preliminary data.</text>
</comment>
<dbReference type="SUPFAM" id="SSF53850">
    <property type="entry name" value="Periplasmic binding protein-like II"/>
    <property type="match status" value="1"/>
</dbReference>
<dbReference type="InterPro" id="IPR042100">
    <property type="entry name" value="Bug_dom1"/>
</dbReference>
<dbReference type="Gene3D" id="3.40.190.10">
    <property type="entry name" value="Periplasmic binding protein-like II"/>
    <property type="match status" value="1"/>
</dbReference>
<dbReference type="EMBL" id="JAGIZA010000014">
    <property type="protein sequence ID" value="MBP0495144.1"/>
    <property type="molecule type" value="Genomic_DNA"/>
</dbReference>
<dbReference type="PANTHER" id="PTHR42928">
    <property type="entry name" value="TRICARBOXYLATE-BINDING PROTEIN"/>
    <property type="match status" value="1"/>
</dbReference>
<evidence type="ECO:0000313" key="3">
    <source>
        <dbReference type="Proteomes" id="UP000677537"/>
    </source>
</evidence>
<accession>A0A940N228</accession>
<dbReference type="AlphaFoldDB" id="A0A940N228"/>
<keyword evidence="3" id="KW-1185">Reference proteome</keyword>
<protein>
    <recommendedName>
        <fullName evidence="4">Tripartite tricarboxylate transporter substrate binding protein</fullName>
    </recommendedName>
</protein>
<gene>
    <name evidence="2" type="ORF">J5Y10_20340</name>
</gene>
<reference evidence="2" key="1">
    <citation type="submission" date="2021-03" db="EMBL/GenBank/DDBJ databases">
        <authorList>
            <person name="So Y."/>
        </authorList>
    </citation>
    <scope>NUCLEOTIDE SEQUENCE</scope>
    <source>
        <strain evidence="2">SG15</strain>
    </source>
</reference>
<name>A0A940N228_9PROT</name>
<evidence type="ECO:0008006" key="4">
    <source>
        <dbReference type="Google" id="ProtNLM"/>
    </source>
</evidence>
<dbReference type="RefSeq" id="WP_209375937.1">
    <property type="nucleotide sequence ID" value="NZ_JAGIZA010000014.1"/>
</dbReference>
<proteinExistence type="inferred from homology"/>
<evidence type="ECO:0000313" key="2">
    <source>
        <dbReference type="EMBL" id="MBP0495144.1"/>
    </source>
</evidence>
<evidence type="ECO:0000256" key="1">
    <source>
        <dbReference type="ARBA" id="ARBA00006987"/>
    </source>
</evidence>
<dbReference type="PANTHER" id="PTHR42928:SF5">
    <property type="entry name" value="BLR1237 PROTEIN"/>
    <property type="match status" value="1"/>
</dbReference>
<dbReference type="InterPro" id="IPR005064">
    <property type="entry name" value="BUG"/>
</dbReference>
<organism evidence="2 3">
    <name type="scientific">Roseomonas indoligenes</name>
    <dbReference type="NCBI Taxonomy" id="2820811"/>
    <lineage>
        <taxon>Bacteria</taxon>
        <taxon>Pseudomonadati</taxon>
        <taxon>Pseudomonadota</taxon>
        <taxon>Alphaproteobacteria</taxon>
        <taxon>Acetobacterales</taxon>
        <taxon>Roseomonadaceae</taxon>
        <taxon>Roseomonas</taxon>
    </lineage>
</organism>